<evidence type="ECO:0000313" key="3">
    <source>
        <dbReference type="Proteomes" id="UP001589810"/>
    </source>
</evidence>
<protein>
    <submittedName>
        <fullName evidence="2">PadR family transcriptional regulator</fullName>
    </submittedName>
</protein>
<dbReference type="RefSeq" id="WP_379794084.1">
    <property type="nucleotide sequence ID" value="NZ_JBHLUD010000004.1"/>
</dbReference>
<dbReference type="PANTHER" id="PTHR33169:SF13">
    <property type="entry name" value="PADR-FAMILY TRANSCRIPTIONAL REGULATOR"/>
    <property type="match status" value="1"/>
</dbReference>
<dbReference type="EMBL" id="JBHLUD010000004">
    <property type="protein sequence ID" value="MFC0543265.1"/>
    <property type="molecule type" value="Genomic_DNA"/>
</dbReference>
<dbReference type="InterPro" id="IPR036388">
    <property type="entry name" value="WH-like_DNA-bd_sf"/>
</dbReference>
<organism evidence="2 3">
    <name type="scientific">Kutzneria chonburiensis</name>
    <dbReference type="NCBI Taxonomy" id="1483604"/>
    <lineage>
        <taxon>Bacteria</taxon>
        <taxon>Bacillati</taxon>
        <taxon>Actinomycetota</taxon>
        <taxon>Actinomycetes</taxon>
        <taxon>Pseudonocardiales</taxon>
        <taxon>Pseudonocardiaceae</taxon>
        <taxon>Kutzneria</taxon>
    </lineage>
</organism>
<dbReference type="Pfam" id="PF03551">
    <property type="entry name" value="PadR"/>
    <property type="match status" value="1"/>
</dbReference>
<evidence type="ECO:0000313" key="2">
    <source>
        <dbReference type="EMBL" id="MFC0543265.1"/>
    </source>
</evidence>
<keyword evidence="3" id="KW-1185">Reference proteome</keyword>
<dbReference type="PANTHER" id="PTHR33169">
    <property type="entry name" value="PADR-FAMILY TRANSCRIPTIONAL REGULATOR"/>
    <property type="match status" value="1"/>
</dbReference>
<gene>
    <name evidence="2" type="ORF">ACFFH7_17315</name>
</gene>
<dbReference type="Gene3D" id="1.10.10.10">
    <property type="entry name" value="Winged helix-like DNA-binding domain superfamily/Winged helix DNA-binding domain"/>
    <property type="match status" value="1"/>
</dbReference>
<dbReference type="Proteomes" id="UP001589810">
    <property type="component" value="Unassembled WGS sequence"/>
</dbReference>
<name>A0ABV6MSH7_9PSEU</name>
<dbReference type="InterPro" id="IPR005149">
    <property type="entry name" value="Tscrpt_reg_PadR_N"/>
</dbReference>
<feature type="domain" description="Transcription regulator PadR N-terminal" evidence="1">
    <location>
        <begin position="13"/>
        <end position="86"/>
    </location>
</feature>
<accession>A0ABV6MSH7</accession>
<reference evidence="2 3" key="1">
    <citation type="submission" date="2024-09" db="EMBL/GenBank/DDBJ databases">
        <authorList>
            <person name="Sun Q."/>
            <person name="Mori K."/>
        </authorList>
    </citation>
    <scope>NUCLEOTIDE SEQUENCE [LARGE SCALE GENOMIC DNA]</scope>
    <source>
        <strain evidence="2 3">TBRC 1432</strain>
    </source>
</reference>
<sequence>MTDGALREPTFLVLTALAAGPQHGYGILLDVEQISAGRVRLRAGTLYTALDRLVADDWVAVDREEVVDGRLRRYYRLTDQGAARLATEVERLRVTTRAAETRLRARTVGGTA</sequence>
<comment type="caution">
    <text evidence="2">The sequence shown here is derived from an EMBL/GenBank/DDBJ whole genome shotgun (WGS) entry which is preliminary data.</text>
</comment>
<dbReference type="InterPro" id="IPR036390">
    <property type="entry name" value="WH_DNA-bd_sf"/>
</dbReference>
<dbReference type="SUPFAM" id="SSF46785">
    <property type="entry name" value="Winged helix' DNA-binding domain"/>
    <property type="match status" value="1"/>
</dbReference>
<proteinExistence type="predicted"/>
<evidence type="ECO:0000259" key="1">
    <source>
        <dbReference type="Pfam" id="PF03551"/>
    </source>
</evidence>
<dbReference type="InterPro" id="IPR052509">
    <property type="entry name" value="Metal_resp_DNA-bind_regulator"/>
</dbReference>